<dbReference type="GO" id="GO:1990429">
    <property type="term" value="C:peroxisomal importomer complex"/>
    <property type="evidence" value="ECO:0007669"/>
    <property type="project" value="TreeGrafter"/>
</dbReference>
<evidence type="ECO:0000256" key="9">
    <source>
        <dbReference type="SAM" id="MobiDB-lite"/>
    </source>
</evidence>
<gene>
    <name evidence="10" type="ORF">M6B38_177565</name>
</gene>
<comment type="similarity">
    <text evidence="1">Belongs to the peroxin-13 family.</text>
</comment>
<evidence type="ECO:0000256" key="2">
    <source>
        <dbReference type="ARBA" id="ARBA00022448"/>
    </source>
</evidence>
<evidence type="ECO:0000256" key="4">
    <source>
        <dbReference type="ARBA" id="ARBA00023010"/>
    </source>
</evidence>
<dbReference type="Proteomes" id="UP001140949">
    <property type="component" value="Unassembled WGS sequence"/>
</dbReference>
<dbReference type="InterPro" id="IPR035463">
    <property type="entry name" value="Pex13"/>
</dbReference>
<proteinExistence type="inferred from homology"/>
<dbReference type="EMBL" id="JANAVB010034998">
    <property type="protein sequence ID" value="KAJ6806119.1"/>
    <property type="molecule type" value="Genomic_DNA"/>
</dbReference>
<reference evidence="10" key="2">
    <citation type="submission" date="2023-04" db="EMBL/GenBank/DDBJ databases">
        <authorList>
            <person name="Bruccoleri R.E."/>
            <person name="Oakeley E.J."/>
            <person name="Faust A.-M."/>
            <person name="Dessus-Babus S."/>
            <person name="Altorfer M."/>
            <person name="Burckhardt D."/>
            <person name="Oertli M."/>
            <person name="Naumann U."/>
            <person name="Petersen F."/>
            <person name="Wong J."/>
        </authorList>
    </citation>
    <scope>NUCLEOTIDE SEQUENCE</scope>
    <source>
        <strain evidence="10">GSM-AAB239-AS_SAM_17_03QT</strain>
        <tissue evidence="10">Leaf</tissue>
    </source>
</reference>
<evidence type="ECO:0000313" key="10">
    <source>
        <dbReference type="EMBL" id="KAJ6806119.1"/>
    </source>
</evidence>
<organism evidence="10 11">
    <name type="scientific">Iris pallida</name>
    <name type="common">Sweet iris</name>
    <dbReference type="NCBI Taxonomy" id="29817"/>
    <lineage>
        <taxon>Eukaryota</taxon>
        <taxon>Viridiplantae</taxon>
        <taxon>Streptophyta</taxon>
        <taxon>Embryophyta</taxon>
        <taxon>Tracheophyta</taxon>
        <taxon>Spermatophyta</taxon>
        <taxon>Magnoliopsida</taxon>
        <taxon>Liliopsida</taxon>
        <taxon>Asparagales</taxon>
        <taxon>Iridaceae</taxon>
        <taxon>Iridoideae</taxon>
        <taxon>Irideae</taxon>
        <taxon>Iris</taxon>
    </lineage>
</organism>
<dbReference type="PANTHER" id="PTHR19332">
    <property type="entry name" value="PEROXISOMAL MEMBRANE PROTEIN PEX13"/>
    <property type="match status" value="1"/>
</dbReference>
<evidence type="ECO:0000256" key="3">
    <source>
        <dbReference type="ARBA" id="ARBA00022927"/>
    </source>
</evidence>
<accession>A0AAX6EQL1</accession>
<dbReference type="GO" id="GO:0016560">
    <property type="term" value="P:protein import into peroxisome matrix, docking"/>
    <property type="evidence" value="ECO:0007669"/>
    <property type="project" value="InterPro"/>
</dbReference>
<keyword evidence="3" id="KW-0653">Protein transport</keyword>
<keyword evidence="5" id="KW-0472">Membrane</keyword>
<evidence type="ECO:0000256" key="8">
    <source>
        <dbReference type="ARBA" id="ARBA00046271"/>
    </source>
</evidence>
<keyword evidence="6" id="KW-0576">Peroxisome</keyword>
<dbReference type="GO" id="GO:0005778">
    <property type="term" value="C:peroxisomal membrane"/>
    <property type="evidence" value="ECO:0007669"/>
    <property type="project" value="UniProtKB-SubCell"/>
</dbReference>
<reference evidence="10" key="1">
    <citation type="journal article" date="2023" name="GigaByte">
        <title>Genome assembly of the bearded iris, Iris pallida Lam.</title>
        <authorList>
            <person name="Bruccoleri R.E."/>
            <person name="Oakeley E.J."/>
            <person name="Faust A.M.E."/>
            <person name="Altorfer M."/>
            <person name="Dessus-Babus S."/>
            <person name="Burckhardt D."/>
            <person name="Oertli M."/>
            <person name="Naumann U."/>
            <person name="Petersen F."/>
            <person name="Wong J."/>
        </authorList>
    </citation>
    <scope>NUCLEOTIDE SEQUENCE</scope>
    <source>
        <strain evidence="10">GSM-AAB239-AS_SAM_17_03QT</strain>
    </source>
</reference>
<evidence type="ECO:0000256" key="7">
    <source>
        <dbReference type="ARBA" id="ARBA00029693"/>
    </source>
</evidence>
<sequence length="189" mass="21026">MAQACTVVHMVDLEALMEVGFMVIACTEEVTEGFMEVLESMEGACITVGLEDKWEEWAWVVHMVIRIPITRTVPLHRRQDSGYPSFECGVVNFFGRISILIDQNTQALHMFMSALLQLFDRSGMLYGELARFVLRLLGFRTKSRKEQQPGPPGELLGPDGQAQRYNKGPKAPSGAWDSVWGDGGIGDSS</sequence>
<dbReference type="PANTHER" id="PTHR19332:SF1">
    <property type="entry name" value="PEROXISOMAL MEMBRANE PROTEIN PEX13"/>
    <property type="match status" value="1"/>
</dbReference>
<keyword evidence="11" id="KW-1185">Reference proteome</keyword>
<name>A0AAX6EQL1_IRIPA</name>
<comment type="subcellular location">
    <subcellularLocation>
        <location evidence="8">Peroxisome membrane</location>
    </subcellularLocation>
</comment>
<keyword evidence="4" id="KW-0811">Translocation</keyword>
<keyword evidence="2" id="KW-0813">Transport</keyword>
<dbReference type="AlphaFoldDB" id="A0AAX6EQL1"/>
<evidence type="ECO:0000313" key="11">
    <source>
        <dbReference type="Proteomes" id="UP001140949"/>
    </source>
</evidence>
<evidence type="ECO:0000256" key="1">
    <source>
        <dbReference type="ARBA" id="ARBA00006033"/>
    </source>
</evidence>
<comment type="caution">
    <text evidence="10">The sequence shown here is derived from an EMBL/GenBank/DDBJ whole genome shotgun (WGS) entry which is preliminary data.</text>
</comment>
<protein>
    <recommendedName>
        <fullName evidence="7">Peroxin-13</fullName>
    </recommendedName>
</protein>
<evidence type="ECO:0000256" key="6">
    <source>
        <dbReference type="ARBA" id="ARBA00023140"/>
    </source>
</evidence>
<evidence type="ECO:0000256" key="5">
    <source>
        <dbReference type="ARBA" id="ARBA00023136"/>
    </source>
</evidence>
<feature type="region of interest" description="Disordered" evidence="9">
    <location>
        <begin position="144"/>
        <end position="189"/>
    </location>
</feature>